<dbReference type="SUPFAM" id="SSF52540">
    <property type="entry name" value="P-loop containing nucleoside triphosphate hydrolases"/>
    <property type="match status" value="1"/>
</dbReference>
<dbReference type="InterPro" id="IPR036225">
    <property type="entry name" value="SRP/SRP_N"/>
</dbReference>
<comment type="caution">
    <text evidence="11">The sequence shown here is derived from an EMBL/GenBank/DDBJ whole genome shotgun (WGS) entry which is preliminary data.</text>
</comment>
<sequence>MALFSKLKSALKKTKDLLRTDVRDLFKSGEILDEAKLEEFHRGLITTDMGVEASEEVVESLREEFGGRTVDPDAVWENVKNTLKEILKGDGSTNWDPENPLSPLNMATEGPTVILVSGVNGVGKTTSIAKLANYLTKSGKKVVLAAGDTFRAAAVDQLTKWSQRIGCEIVRKDPGTDPASVAFAGCDHAVQIGADVVLVDTAGRLQTQQNLMQELEKIRRVINKRIEGAPHESLLVLDATTGQNGISQASKFSDAAGCTGIVLAKLDGTAKGGVVVAIRKKMGIPVKYVGVGEQLDDLQLFSPDDFVEALLEES</sequence>
<evidence type="ECO:0000256" key="6">
    <source>
        <dbReference type="ARBA" id="ARBA00023136"/>
    </source>
</evidence>
<dbReference type="GO" id="GO:0005886">
    <property type="term" value="C:plasma membrane"/>
    <property type="evidence" value="ECO:0007669"/>
    <property type="project" value="UniProtKB-SubCell"/>
</dbReference>
<dbReference type="Gene3D" id="3.40.50.300">
    <property type="entry name" value="P-loop containing nucleotide triphosphate hydrolases"/>
    <property type="match status" value="1"/>
</dbReference>
<dbReference type="GO" id="GO:0006614">
    <property type="term" value="P:SRP-dependent cotranslational protein targeting to membrane"/>
    <property type="evidence" value="ECO:0007669"/>
    <property type="project" value="InterPro"/>
</dbReference>
<protein>
    <recommendedName>
        <fullName evidence="9">Signal recognition particle receptor FtsY</fullName>
        <shortName evidence="9">SRP receptor</shortName>
        <ecNumber evidence="9">3.6.5.4</ecNumber>
    </recommendedName>
</protein>
<evidence type="ECO:0000256" key="2">
    <source>
        <dbReference type="ARBA" id="ARBA00022490"/>
    </source>
</evidence>
<proteinExistence type="inferred from homology"/>
<comment type="catalytic activity">
    <reaction evidence="8 9">
        <text>GTP + H2O = GDP + phosphate + H(+)</text>
        <dbReference type="Rhea" id="RHEA:19669"/>
        <dbReference type="ChEBI" id="CHEBI:15377"/>
        <dbReference type="ChEBI" id="CHEBI:15378"/>
        <dbReference type="ChEBI" id="CHEBI:37565"/>
        <dbReference type="ChEBI" id="CHEBI:43474"/>
        <dbReference type="ChEBI" id="CHEBI:58189"/>
        <dbReference type="EC" id="3.6.5.4"/>
    </reaction>
</comment>
<dbReference type="NCBIfam" id="TIGR00064">
    <property type="entry name" value="ftsY"/>
    <property type="match status" value="1"/>
</dbReference>
<dbReference type="PROSITE" id="PS00300">
    <property type="entry name" value="SRP54"/>
    <property type="match status" value="1"/>
</dbReference>
<evidence type="ECO:0000256" key="4">
    <source>
        <dbReference type="ARBA" id="ARBA00022801"/>
    </source>
</evidence>
<dbReference type="AlphaFoldDB" id="A0A5C5W7U8"/>
<evidence type="ECO:0000256" key="3">
    <source>
        <dbReference type="ARBA" id="ARBA00022741"/>
    </source>
</evidence>
<dbReference type="InterPro" id="IPR042101">
    <property type="entry name" value="SRP54_N_sf"/>
</dbReference>
<keyword evidence="7 9" id="KW-0675">Receptor</keyword>
<dbReference type="EMBL" id="SIHI01000027">
    <property type="protein sequence ID" value="TWT46966.1"/>
    <property type="molecule type" value="Genomic_DNA"/>
</dbReference>
<dbReference type="GO" id="GO:0005737">
    <property type="term" value="C:cytoplasm"/>
    <property type="evidence" value="ECO:0007669"/>
    <property type="project" value="UniProtKB-SubCell"/>
</dbReference>
<dbReference type="HAMAP" id="MF_00920">
    <property type="entry name" value="FtsY"/>
    <property type="match status" value="1"/>
</dbReference>
<keyword evidence="5 9" id="KW-0342">GTP-binding</keyword>
<dbReference type="InterPro" id="IPR013822">
    <property type="entry name" value="Signal_recog_particl_SRP54_hlx"/>
</dbReference>
<dbReference type="InterPro" id="IPR003593">
    <property type="entry name" value="AAA+_ATPase"/>
</dbReference>
<evidence type="ECO:0000313" key="11">
    <source>
        <dbReference type="EMBL" id="TWT46966.1"/>
    </source>
</evidence>
<dbReference type="SUPFAM" id="SSF47364">
    <property type="entry name" value="Domain of the SRP/SRP receptor G-proteins"/>
    <property type="match status" value="1"/>
</dbReference>
<comment type="subcellular location">
    <subcellularLocation>
        <location evidence="9">Cell membrane</location>
        <topology evidence="9">Peripheral membrane protein</topology>
        <orientation evidence="9">Cytoplasmic side</orientation>
    </subcellularLocation>
    <subcellularLocation>
        <location evidence="9">Cytoplasm</location>
    </subcellularLocation>
</comment>
<dbReference type="RefSeq" id="WP_146511684.1">
    <property type="nucleotide sequence ID" value="NZ_SIHI01000027.1"/>
</dbReference>
<dbReference type="GO" id="GO:0005047">
    <property type="term" value="F:signal recognition particle binding"/>
    <property type="evidence" value="ECO:0007669"/>
    <property type="project" value="TreeGrafter"/>
</dbReference>
<keyword evidence="3 9" id="KW-0547">Nucleotide-binding</keyword>
<evidence type="ECO:0000256" key="1">
    <source>
        <dbReference type="ARBA" id="ARBA00022475"/>
    </source>
</evidence>
<evidence type="ECO:0000256" key="5">
    <source>
        <dbReference type="ARBA" id="ARBA00023134"/>
    </source>
</evidence>
<dbReference type="OrthoDB" id="9804720at2"/>
<feature type="domain" description="SRP54-type proteins GTP-binding" evidence="10">
    <location>
        <begin position="285"/>
        <end position="298"/>
    </location>
</feature>
<dbReference type="EC" id="3.6.5.4" evidence="9"/>
<dbReference type="PANTHER" id="PTHR43134:SF1">
    <property type="entry name" value="SIGNAL RECOGNITION PARTICLE RECEPTOR SUBUNIT ALPHA"/>
    <property type="match status" value="1"/>
</dbReference>
<comment type="subunit">
    <text evidence="9">Part of the signal recognition particle protein translocation system, which is composed of SRP and FtsY.</text>
</comment>
<gene>
    <name evidence="9 11" type="primary">ftsY</name>
    <name evidence="11" type="ORF">KOR42_43100</name>
</gene>
<dbReference type="CDD" id="cd17874">
    <property type="entry name" value="FtsY"/>
    <property type="match status" value="1"/>
</dbReference>
<dbReference type="Proteomes" id="UP000317243">
    <property type="component" value="Unassembled WGS sequence"/>
</dbReference>
<feature type="binding site" evidence="9">
    <location>
        <begin position="118"/>
        <end position="125"/>
    </location>
    <ligand>
        <name>GTP</name>
        <dbReference type="ChEBI" id="CHEBI:37565"/>
    </ligand>
</feature>
<dbReference type="Gene3D" id="1.20.120.140">
    <property type="entry name" value="Signal recognition particle SRP54, nucleotide-binding domain"/>
    <property type="match status" value="1"/>
</dbReference>
<dbReference type="Pfam" id="PF00448">
    <property type="entry name" value="SRP54"/>
    <property type="match status" value="1"/>
</dbReference>
<dbReference type="SMART" id="SM00382">
    <property type="entry name" value="AAA"/>
    <property type="match status" value="1"/>
</dbReference>
<comment type="caution">
    <text evidence="9">Lacks conserved residue(s) required for the propagation of feature annotation.</text>
</comment>
<evidence type="ECO:0000256" key="7">
    <source>
        <dbReference type="ARBA" id="ARBA00023170"/>
    </source>
</evidence>
<name>A0A5C5W7U8_9PLAN</name>
<evidence type="ECO:0000313" key="12">
    <source>
        <dbReference type="Proteomes" id="UP000317243"/>
    </source>
</evidence>
<dbReference type="FunFam" id="3.40.50.300:FF:000053">
    <property type="entry name" value="Signal recognition particle receptor FtsY"/>
    <property type="match status" value="1"/>
</dbReference>
<dbReference type="InterPro" id="IPR000897">
    <property type="entry name" value="SRP54_GTPase_dom"/>
</dbReference>
<comment type="similarity">
    <text evidence="9">Belongs to the GTP-binding SRP family. FtsY subfamily.</text>
</comment>
<keyword evidence="12" id="KW-1185">Reference proteome</keyword>
<dbReference type="SMART" id="SM00962">
    <property type="entry name" value="SRP54"/>
    <property type="match status" value="1"/>
</dbReference>
<comment type="function">
    <text evidence="9">Involved in targeting and insertion of nascent membrane proteins into the cytoplasmic membrane. Acts as a receptor for the complex formed by the signal recognition particle (SRP) and the ribosome-nascent chain (RNC).</text>
</comment>
<keyword evidence="6 9" id="KW-0472">Membrane</keyword>
<evidence type="ECO:0000256" key="9">
    <source>
        <dbReference type="HAMAP-Rule" id="MF_00920"/>
    </source>
</evidence>
<dbReference type="InterPro" id="IPR004390">
    <property type="entry name" value="SR_rcpt_FtsY"/>
</dbReference>
<dbReference type="GO" id="GO:0003924">
    <property type="term" value="F:GTPase activity"/>
    <property type="evidence" value="ECO:0007669"/>
    <property type="project" value="UniProtKB-UniRule"/>
</dbReference>
<keyword evidence="1 9" id="KW-1003">Cell membrane</keyword>
<evidence type="ECO:0000256" key="8">
    <source>
        <dbReference type="ARBA" id="ARBA00048027"/>
    </source>
</evidence>
<dbReference type="GO" id="GO:0005525">
    <property type="term" value="F:GTP binding"/>
    <property type="evidence" value="ECO:0007669"/>
    <property type="project" value="UniProtKB-UniRule"/>
</dbReference>
<dbReference type="Pfam" id="PF02881">
    <property type="entry name" value="SRP54_N"/>
    <property type="match status" value="1"/>
</dbReference>
<dbReference type="PANTHER" id="PTHR43134">
    <property type="entry name" value="SIGNAL RECOGNITION PARTICLE RECEPTOR SUBUNIT ALPHA"/>
    <property type="match status" value="1"/>
</dbReference>
<dbReference type="SMART" id="SM00963">
    <property type="entry name" value="SRP54_N"/>
    <property type="match status" value="1"/>
</dbReference>
<accession>A0A5C5W7U8</accession>
<keyword evidence="4 9" id="KW-0378">Hydrolase</keyword>
<organism evidence="11 12">
    <name type="scientific">Thalassoglobus neptunius</name>
    <dbReference type="NCBI Taxonomy" id="1938619"/>
    <lineage>
        <taxon>Bacteria</taxon>
        <taxon>Pseudomonadati</taxon>
        <taxon>Planctomycetota</taxon>
        <taxon>Planctomycetia</taxon>
        <taxon>Planctomycetales</taxon>
        <taxon>Planctomycetaceae</taxon>
        <taxon>Thalassoglobus</taxon>
    </lineage>
</organism>
<dbReference type="InterPro" id="IPR027417">
    <property type="entry name" value="P-loop_NTPase"/>
</dbReference>
<reference evidence="11 12" key="1">
    <citation type="submission" date="2019-02" db="EMBL/GenBank/DDBJ databases">
        <title>Deep-cultivation of Planctomycetes and their phenomic and genomic characterization uncovers novel biology.</title>
        <authorList>
            <person name="Wiegand S."/>
            <person name="Jogler M."/>
            <person name="Boedeker C."/>
            <person name="Pinto D."/>
            <person name="Vollmers J."/>
            <person name="Rivas-Marin E."/>
            <person name="Kohn T."/>
            <person name="Peeters S.H."/>
            <person name="Heuer A."/>
            <person name="Rast P."/>
            <person name="Oberbeckmann S."/>
            <person name="Bunk B."/>
            <person name="Jeske O."/>
            <person name="Meyerdierks A."/>
            <person name="Storesund J.E."/>
            <person name="Kallscheuer N."/>
            <person name="Luecker S."/>
            <person name="Lage O.M."/>
            <person name="Pohl T."/>
            <person name="Merkel B.J."/>
            <person name="Hornburger P."/>
            <person name="Mueller R.-W."/>
            <person name="Bruemmer F."/>
            <person name="Labrenz M."/>
            <person name="Spormann A.M."/>
            <person name="Op Den Camp H."/>
            <person name="Overmann J."/>
            <person name="Amann R."/>
            <person name="Jetten M.S.M."/>
            <person name="Mascher T."/>
            <person name="Medema M.H."/>
            <person name="Devos D.P."/>
            <person name="Kaster A.-K."/>
            <person name="Ovreas L."/>
            <person name="Rohde M."/>
            <person name="Galperin M.Y."/>
            <person name="Jogler C."/>
        </authorList>
    </citation>
    <scope>NUCLEOTIDE SEQUENCE [LARGE SCALE GENOMIC DNA]</scope>
    <source>
        <strain evidence="11 12">KOR42</strain>
    </source>
</reference>
<feature type="binding site" evidence="9">
    <location>
        <begin position="200"/>
        <end position="204"/>
    </location>
    <ligand>
        <name>GTP</name>
        <dbReference type="ChEBI" id="CHEBI:37565"/>
    </ligand>
</feature>
<evidence type="ECO:0000259" key="10">
    <source>
        <dbReference type="PROSITE" id="PS00300"/>
    </source>
</evidence>
<keyword evidence="2 9" id="KW-0963">Cytoplasm</keyword>